<sequence length="713" mass="77042">MNEVWQPVIFDKTDAAQCAALKELEQDTSLTFLDERETQRNGLRTLLPSPEQSLLEESDRWVYFPWRKTVVAVLGPTAFRHLRLDRNRNKITRSEQDSLGDLTIGIIGLSVGHAIAHTLALEGICGTLRLADFDEIELSNLNRIPASILDLGINKAVVAARRIAEIDPYLRIEIVEDGITEDTIDGFFDGLDLLVEECDSLDVKVLAREAARSRRIPVLMETSDRGLLDVERFDLEPERPVFHGVLGEIDSTGLRGLGTRDKIPIVLDQLDAALLSARMAASMVEVSETIETWPQLGGDVQLGGATVAAAVRRFGTGAHLPSGRIRIDLDTHLDALASPHPTRTEELPPVDGADGSPPSSFDPGEAVLDDAVLDDAVLDAARRAPSGGNSQPWTLSTDGRTVTIGIDRSRTSTLDIGFRGSCVAVGAAAFNARVAAAAQGRFFGERITDHGVEIALSERDSGEITDRRLLDGVVGRCTNRELGTAEPLDAGVAADLVAAAASEGGRAVLLTARESISVAADVLGDADRIRYLTPHLHREMFSELRWPGDPDPNRGIEVSSLGIDDADLSKLEIVKRPDVMALVDAWDTGAALGSDMRDRVRSSSALVVIVVPGSTAKHYIRGGYATENVWVTAHLRGIAVQPVSPAFLYARTPEEHQQLSMHRGEALQELNSRFRALLDITDVESVALVLRLSCAPKNGIYSRRVPVSALGSG</sequence>
<evidence type="ECO:0000313" key="3">
    <source>
        <dbReference type="EMBL" id="MDV6260140.1"/>
    </source>
</evidence>
<dbReference type="NCBIfam" id="NF005901">
    <property type="entry name" value="PRK07877.1"/>
    <property type="match status" value="1"/>
</dbReference>
<feature type="domain" description="THIF-type NAD/FAD binding fold" evidence="2">
    <location>
        <begin position="85"/>
        <end position="223"/>
    </location>
</feature>
<evidence type="ECO:0000256" key="1">
    <source>
        <dbReference type="SAM" id="MobiDB-lite"/>
    </source>
</evidence>
<evidence type="ECO:0000259" key="2">
    <source>
        <dbReference type="Pfam" id="PF00899"/>
    </source>
</evidence>
<accession>A0ABU4B7H0</accession>
<proteinExistence type="predicted"/>
<gene>
    <name evidence="3" type="ORF">R3P96_02185</name>
</gene>
<protein>
    <submittedName>
        <fullName evidence="3">Rv1355c family protein</fullName>
    </submittedName>
</protein>
<dbReference type="Gene3D" id="3.40.109.10">
    <property type="entry name" value="NADH Oxidase"/>
    <property type="match status" value="1"/>
</dbReference>
<dbReference type="PANTHER" id="PTHR43267:SF3">
    <property type="entry name" value="THIF PROTEIN"/>
    <property type="match status" value="1"/>
</dbReference>
<dbReference type="RefSeq" id="WP_317563014.1">
    <property type="nucleotide sequence ID" value="NZ_JAWLJX010000001.1"/>
</dbReference>
<dbReference type="InterPro" id="IPR000415">
    <property type="entry name" value="Nitroreductase-like"/>
</dbReference>
<dbReference type="SUPFAM" id="SSF69572">
    <property type="entry name" value="Activating enzymes of the ubiquitin-like proteins"/>
    <property type="match status" value="1"/>
</dbReference>
<evidence type="ECO:0000313" key="4">
    <source>
        <dbReference type="Proteomes" id="UP001185755"/>
    </source>
</evidence>
<dbReference type="InterPro" id="IPR045886">
    <property type="entry name" value="ThiF/MoeB/HesA"/>
</dbReference>
<keyword evidence="4" id="KW-1185">Reference proteome</keyword>
<comment type="caution">
    <text evidence="3">The sequence shown here is derived from an EMBL/GenBank/DDBJ whole genome shotgun (WGS) entry which is preliminary data.</text>
</comment>
<dbReference type="PANTHER" id="PTHR43267">
    <property type="entry name" value="TRNA THREONYLCARBAMOYLADENOSINE DEHYDRATASE"/>
    <property type="match status" value="1"/>
</dbReference>
<organism evidence="3 4">
    <name type="scientific">Rhodococcoides yunnanense</name>
    <dbReference type="NCBI Taxonomy" id="278209"/>
    <lineage>
        <taxon>Bacteria</taxon>
        <taxon>Bacillati</taxon>
        <taxon>Actinomycetota</taxon>
        <taxon>Actinomycetes</taxon>
        <taxon>Mycobacteriales</taxon>
        <taxon>Nocardiaceae</taxon>
        <taxon>Rhodococcoides</taxon>
    </lineage>
</organism>
<dbReference type="InterPro" id="IPR000594">
    <property type="entry name" value="ThiF_NAD_FAD-bd"/>
</dbReference>
<name>A0ABU4B7H0_9NOCA</name>
<dbReference type="Pfam" id="PF00899">
    <property type="entry name" value="ThiF"/>
    <property type="match status" value="1"/>
</dbReference>
<dbReference type="Proteomes" id="UP001185755">
    <property type="component" value="Unassembled WGS sequence"/>
</dbReference>
<dbReference type="Gene3D" id="3.40.50.720">
    <property type="entry name" value="NAD(P)-binding Rossmann-like Domain"/>
    <property type="match status" value="1"/>
</dbReference>
<dbReference type="EMBL" id="JAWLJX010000001">
    <property type="protein sequence ID" value="MDV6260140.1"/>
    <property type="molecule type" value="Genomic_DNA"/>
</dbReference>
<dbReference type="CDD" id="cd01483">
    <property type="entry name" value="E1_enzyme_family"/>
    <property type="match status" value="1"/>
</dbReference>
<feature type="region of interest" description="Disordered" evidence="1">
    <location>
        <begin position="339"/>
        <end position="366"/>
    </location>
</feature>
<dbReference type="SUPFAM" id="SSF55469">
    <property type="entry name" value="FMN-dependent nitroreductase-like"/>
    <property type="match status" value="1"/>
</dbReference>
<reference evidence="3 4" key="1">
    <citation type="submission" date="2023-10" db="EMBL/GenBank/DDBJ databases">
        <title>Development of a sustainable strategy for remediation of hydrocarbon-contaminated territories based on the waste exchange concept.</title>
        <authorList>
            <person name="Krivoruchko A."/>
        </authorList>
    </citation>
    <scope>NUCLEOTIDE SEQUENCE [LARGE SCALE GENOMIC DNA]</scope>
    <source>
        <strain evidence="3 4">IEGM 1323</strain>
    </source>
</reference>
<dbReference type="InterPro" id="IPR035985">
    <property type="entry name" value="Ubiquitin-activating_enz"/>
</dbReference>